<dbReference type="GO" id="GO:0010019">
    <property type="term" value="P:chloroplast-nucleus signaling pathway"/>
    <property type="evidence" value="ECO:0007669"/>
    <property type="project" value="TreeGrafter"/>
</dbReference>
<evidence type="ECO:0000256" key="1">
    <source>
        <dbReference type="ARBA" id="ARBA00007626"/>
    </source>
</evidence>
<dbReference type="Pfam" id="PF13041">
    <property type="entry name" value="PPR_2"/>
    <property type="match status" value="2"/>
</dbReference>
<reference evidence="4 5" key="1">
    <citation type="submission" date="2024-01" db="EMBL/GenBank/DDBJ databases">
        <title>The genomes of 5 underutilized Papilionoideae crops provide insights into root nodulation and disease resistanc.</title>
        <authorList>
            <person name="Jiang F."/>
        </authorList>
    </citation>
    <scope>NUCLEOTIDE SEQUENCE [LARGE SCALE GENOMIC DNA]</scope>
    <source>
        <strain evidence="4">LVBAO_FW01</strain>
        <tissue evidence="4">Leaves</tissue>
    </source>
</reference>
<dbReference type="GO" id="GO:0031930">
    <property type="term" value="P:mitochondria-nucleus signaling pathway"/>
    <property type="evidence" value="ECO:0007669"/>
    <property type="project" value="TreeGrafter"/>
</dbReference>
<dbReference type="EMBL" id="JAYMYQ010000005">
    <property type="protein sequence ID" value="KAK7327834.1"/>
    <property type="molecule type" value="Genomic_DNA"/>
</dbReference>
<feature type="repeat" description="PPR" evidence="3">
    <location>
        <begin position="112"/>
        <end position="147"/>
    </location>
</feature>
<evidence type="ECO:0000256" key="3">
    <source>
        <dbReference type="PROSITE-ProRule" id="PRU00708"/>
    </source>
</evidence>
<feature type="repeat" description="PPR" evidence="3">
    <location>
        <begin position="6"/>
        <end position="41"/>
    </location>
</feature>
<feature type="repeat" description="PPR" evidence="3">
    <location>
        <begin position="148"/>
        <end position="182"/>
    </location>
</feature>
<dbReference type="PANTHER" id="PTHR47936:SF7">
    <property type="entry name" value="TETRATRICOPEPTIDE-LIKE HELICAL DOMAIN SUPERFAMILY"/>
    <property type="match status" value="1"/>
</dbReference>
<dbReference type="Pfam" id="PF12854">
    <property type="entry name" value="PPR_1"/>
    <property type="match status" value="2"/>
</dbReference>
<comment type="similarity">
    <text evidence="1">Belongs to the PPR family. P subfamily.</text>
</comment>
<evidence type="ECO:0000313" key="5">
    <source>
        <dbReference type="Proteomes" id="UP001367508"/>
    </source>
</evidence>
<dbReference type="AlphaFoldDB" id="A0AAN9L547"/>
<dbReference type="PANTHER" id="PTHR47936">
    <property type="entry name" value="PPR_LONG DOMAIN-CONTAINING PROTEIN"/>
    <property type="match status" value="1"/>
</dbReference>
<keyword evidence="2" id="KW-0677">Repeat</keyword>
<feature type="repeat" description="PPR" evidence="3">
    <location>
        <begin position="260"/>
        <end position="294"/>
    </location>
</feature>
<name>A0AAN9L547_CANGL</name>
<evidence type="ECO:0000256" key="2">
    <source>
        <dbReference type="ARBA" id="ARBA00022737"/>
    </source>
</evidence>
<proteinExistence type="inferred from homology"/>
<dbReference type="NCBIfam" id="TIGR00756">
    <property type="entry name" value="PPR"/>
    <property type="match status" value="8"/>
</dbReference>
<comment type="caution">
    <text evidence="4">The sequence shown here is derived from an EMBL/GenBank/DDBJ whole genome shotgun (WGS) entry which is preliminary data.</text>
</comment>
<feature type="repeat" description="PPR" evidence="3">
    <location>
        <begin position="77"/>
        <end position="111"/>
    </location>
</feature>
<evidence type="ECO:0000313" key="4">
    <source>
        <dbReference type="EMBL" id="KAK7327834.1"/>
    </source>
</evidence>
<dbReference type="Gene3D" id="1.25.40.10">
    <property type="entry name" value="Tetratricopeptide repeat domain"/>
    <property type="match status" value="3"/>
</dbReference>
<evidence type="ECO:0008006" key="6">
    <source>
        <dbReference type="Google" id="ProtNLM"/>
    </source>
</evidence>
<dbReference type="InterPro" id="IPR011990">
    <property type="entry name" value="TPR-like_helical_dom_sf"/>
</dbReference>
<accession>A0AAN9L547</accession>
<dbReference type="FunFam" id="1.25.40.10:FF:000558">
    <property type="entry name" value="Pentatricopeptide repeat-containing protein At5g39710"/>
    <property type="match status" value="1"/>
</dbReference>
<organism evidence="4 5">
    <name type="scientific">Canavalia gladiata</name>
    <name type="common">Sword bean</name>
    <name type="synonym">Dolichos gladiatus</name>
    <dbReference type="NCBI Taxonomy" id="3824"/>
    <lineage>
        <taxon>Eukaryota</taxon>
        <taxon>Viridiplantae</taxon>
        <taxon>Streptophyta</taxon>
        <taxon>Embryophyta</taxon>
        <taxon>Tracheophyta</taxon>
        <taxon>Spermatophyta</taxon>
        <taxon>Magnoliopsida</taxon>
        <taxon>eudicotyledons</taxon>
        <taxon>Gunneridae</taxon>
        <taxon>Pentapetalae</taxon>
        <taxon>rosids</taxon>
        <taxon>fabids</taxon>
        <taxon>Fabales</taxon>
        <taxon>Fabaceae</taxon>
        <taxon>Papilionoideae</taxon>
        <taxon>50 kb inversion clade</taxon>
        <taxon>NPAAA clade</taxon>
        <taxon>indigoferoid/millettioid clade</taxon>
        <taxon>Phaseoleae</taxon>
        <taxon>Canavalia</taxon>
    </lineage>
</organism>
<dbReference type="GO" id="GO:0009507">
    <property type="term" value="C:chloroplast"/>
    <property type="evidence" value="ECO:0007669"/>
    <property type="project" value="TreeGrafter"/>
</dbReference>
<feature type="repeat" description="PPR" evidence="3">
    <location>
        <begin position="183"/>
        <end position="217"/>
    </location>
</feature>
<feature type="repeat" description="PPR" evidence="3">
    <location>
        <begin position="42"/>
        <end position="76"/>
    </location>
</feature>
<protein>
    <recommendedName>
        <fullName evidence="6">Pentatricopeptide repeat-containing protein</fullName>
    </recommendedName>
</protein>
<keyword evidence="5" id="KW-1185">Reference proteome</keyword>
<sequence>MSIPPTVVALNILIKALCKNKETIDSAFRIFREMPKRGCQPDSYTYGTLINGLCKLGKIGEAMELFKEMELKGLAASVVTYTSLIHGMCQSNNLDEAIRLLEEMKRNDIEPNVFTYSSRMDGLCKGGHSSSQALELLQMMVRKHHLLNMVTYSTLINGLCKEGKLSEAVEILDRMRLQGLKPDEGLYGKIISGLCAAGSYQKAANFIDEMVLGGISPNRISWSLHARMHNMMVQGLCSNIDSSGAFQLYLSMRTRGISVEVGTFDCLVKCFCQRGDLNKAARILDEMVLDGCIPDEGIWSVVMGGLWDRKKVREAAELLFAELKLKVKFVGTQITDMCCILTRNLGMAWSPGFCC</sequence>
<dbReference type="InterPro" id="IPR002885">
    <property type="entry name" value="PPR_rpt"/>
</dbReference>
<dbReference type="Pfam" id="PF01535">
    <property type="entry name" value="PPR"/>
    <property type="match status" value="1"/>
</dbReference>
<dbReference type="PROSITE" id="PS51375">
    <property type="entry name" value="PPR"/>
    <property type="match status" value="7"/>
</dbReference>
<gene>
    <name evidence="4" type="ORF">VNO77_21927</name>
</gene>
<dbReference type="Proteomes" id="UP001367508">
    <property type="component" value="Unassembled WGS sequence"/>
</dbReference>